<evidence type="ECO:0000256" key="2">
    <source>
        <dbReference type="ARBA" id="ARBA00022679"/>
    </source>
</evidence>
<evidence type="ECO:0000313" key="4">
    <source>
        <dbReference type="EMBL" id="XBS88996.1"/>
    </source>
</evidence>
<organism evidence="4">
    <name type="scientific">Rhodanobacter sp. IGA1.0</name>
    <dbReference type="NCBI Taxonomy" id="3158582"/>
    <lineage>
        <taxon>Bacteria</taxon>
        <taxon>Pseudomonadati</taxon>
        <taxon>Pseudomonadota</taxon>
        <taxon>Gammaproteobacteria</taxon>
        <taxon>Lysobacterales</taxon>
        <taxon>Rhodanobacteraceae</taxon>
        <taxon>Rhodanobacter</taxon>
    </lineage>
</organism>
<dbReference type="PANTHER" id="PTHR43397">
    <property type="entry name" value="ERGOTHIONEINE BIOSYNTHESIS PROTEIN 1"/>
    <property type="match status" value="1"/>
</dbReference>
<dbReference type="EC" id="2.1.1.44" evidence="4"/>
<dbReference type="InterPro" id="IPR017804">
    <property type="entry name" value="MeTrfase_EgtD-like"/>
</dbReference>
<feature type="domain" description="Histidine-specific methyltransferase SAM-dependent" evidence="3">
    <location>
        <begin position="26"/>
        <end position="321"/>
    </location>
</feature>
<protein>
    <submittedName>
        <fullName evidence="4">L-histidine N(Alpha)-methyltransferase</fullName>
        <ecNumber evidence="4">2.1.1.44</ecNumber>
    </submittedName>
</protein>
<dbReference type="InterPro" id="IPR035094">
    <property type="entry name" value="EgtD"/>
</dbReference>
<dbReference type="NCBIfam" id="TIGR03438">
    <property type="entry name" value="egtD_ergothio"/>
    <property type="match status" value="1"/>
</dbReference>
<keyword evidence="2 4" id="KW-0808">Transferase</keyword>
<dbReference type="Pfam" id="PF10017">
    <property type="entry name" value="Methyltransf_33"/>
    <property type="match status" value="1"/>
</dbReference>
<keyword evidence="1 4" id="KW-0489">Methyltransferase</keyword>
<sequence length="329" mass="36828">MSSVQPCSTGDDDRRPPLNDLLAIARHGLGLKLKRLPSWLFYDERGSALFERICEQPEYYLTRCEVALMDEHAASIADSLGSEVRLVEYGSGSGLKTRMLLREMHDPVSYVPVEISPAPLNESVRRLALEFPQLPLQPLCADFSKPLRLPIPPRAPRRTVLYFPGSTIGNFEARDAVDLLRKMRNEMGDAGGILIGVDLKKDVAQMEAAYNDRAGVTAEFTLNMLARLNREIGSDFDLSAFHHHARYNPMAGRIETHIVSSREQQVKIGSSKVGFRADEVIQVEYSCKYSLEDFAALAEKAGLAVMRTWLDPQRMFSVQYLVRASAVAR</sequence>
<dbReference type="InterPro" id="IPR051128">
    <property type="entry name" value="EgtD_Methyltrsf_superfamily"/>
</dbReference>
<dbReference type="Gene3D" id="3.40.50.150">
    <property type="entry name" value="Vaccinia Virus protein VP39"/>
    <property type="match status" value="1"/>
</dbReference>
<dbReference type="RefSeq" id="WP_007806338.1">
    <property type="nucleotide sequence ID" value="NZ_CP157948.1"/>
</dbReference>
<dbReference type="EMBL" id="CP157948">
    <property type="protein sequence ID" value="XBS88996.1"/>
    <property type="molecule type" value="Genomic_DNA"/>
</dbReference>
<proteinExistence type="predicted"/>
<gene>
    <name evidence="4" type="primary">egtD</name>
    <name evidence="4" type="ORF">ABNK63_11365</name>
</gene>
<evidence type="ECO:0000256" key="1">
    <source>
        <dbReference type="ARBA" id="ARBA00022603"/>
    </source>
</evidence>
<dbReference type="GO" id="GO:0052706">
    <property type="term" value="F:L-histidine N(alpha)-methyltransferase activity"/>
    <property type="evidence" value="ECO:0007669"/>
    <property type="project" value="UniProtKB-EC"/>
</dbReference>
<dbReference type="InterPro" id="IPR019257">
    <property type="entry name" value="MeTrfase_dom"/>
</dbReference>
<dbReference type="PIRSF" id="PIRSF018005">
    <property type="entry name" value="UCP018005"/>
    <property type="match status" value="1"/>
</dbReference>
<dbReference type="SUPFAM" id="SSF53335">
    <property type="entry name" value="S-adenosyl-L-methionine-dependent methyltransferases"/>
    <property type="match status" value="1"/>
</dbReference>
<dbReference type="PANTHER" id="PTHR43397:SF1">
    <property type="entry name" value="ERGOTHIONEINE BIOSYNTHESIS PROTEIN 1"/>
    <property type="match status" value="1"/>
</dbReference>
<reference evidence="4" key="1">
    <citation type="submission" date="2024-06" db="EMBL/GenBank/DDBJ databases">
        <authorList>
            <person name="Sun Y."/>
        </authorList>
    </citation>
    <scope>NUCLEOTIDE SEQUENCE</scope>
    <source>
        <strain evidence="4">IGA1.0</strain>
    </source>
</reference>
<dbReference type="AlphaFoldDB" id="A0AAU7QHQ8"/>
<name>A0AAU7QHQ8_9GAMM</name>
<dbReference type="GO" id="GO:0032259">
    <property type="term" value="P:methylation"/>
    <property type="evidence" value="ECO:0007669"/>
    <property type="project" value="UniProtKB-KW"/>
</dbReference>
<evidence type="ECO:0000259" key="3">
    <source>
        <dbReference type="Pfam" id="PF10017"/>
    </source>
</evidence>
<accession>A0AAU7QHQ8</accession>
<dbReference type="InterPro" id="IPR029063">
    <property type="entry name" value="SAM-dependent_MTases_sf"/>
</dbReference>